<evidence type="ECO:0000313" key="7">
    <source>
        <dbReference type="Proteomes" id="UP000183447"/>
    </source>
</evidence>
<reference evidence="6 7" key="1">
    <citation type="submission" date="2016-11" db="EMBL/GenBank/DDBJ databases">
        <authorList>
            <person name="Jaros S."/>
            <person name="Januszkiewicz K."/>
            <person name="Wedrychowicz H."/>
        </authorList>
    </citation>
    <scope>NUCLEOTIDE SEQUENCE [LARGE SCALE GENOMIC DNA]</scope>
    <source>
        <strain evidence="6 7">ATCC 23634</strain>
    </source>
</reference>
<keyword evidence="3" id="KW-0378">Hydrolase</keyword>
<dbReference type="GO" id="GO:0030288">
    <property type="term" value="C:outer membrane-bounded periplasmic space"/>
    <property type="evidence" value="ECO:0007669"/>
    <property type="project" value="TreeGrafter"/>
</dbReference>
<dbReference type="Gene3D" id="2.60.40.3500">
    <property type="match status" value="1"/>
</dbReference>
<protein>
    <recommendedName>
        <fullName evidence="2">N-acetylmuramoyl-L-alanine amidase</fullName>
        <ecNumber evidence="2">3.5.1.28</ecNumber>
    </recommendedName>
</protein>
<dbReference type="PANTHER" id="PTHR30404:SF0">
    <property type="entry name" value="N-ACETYLMURAMOYL-L-ALANINE AMIDASE AMIC"/>
    <property type="match status" value="1"/>
</dbReference>
<comment type="catalytic activity">
    <reaction evidence="1">
        <text>Hydrolyzes the link between N-acetylmuramoyl residues and L-amino acid residues in certain cell-wall glycopeptides.</text>
        <dbReference type="EC" id="3.5.1.28"/>
    </reaction>
</comment>
<dbReference type="STRING" id="665118.SAMN02983003_1228"/>
<dbReference type="GO" id="GO:0008745">
    <property type="term" value="F:N-acetylmuramoyl-L-alanine amidase activity"/>
    <property type="evidence" value="ECO:0007669"/>
    <property type="project" value="UniProtKB-EC"/>
</dbReference>
<feature type="signal peptide" evidence="4">
    <location>
        <begin position="1"/>
        <end position="34"/>
    </location>
</feature>
<gene>
    <name evidence="6" type="ORF">SAMN02983003_1228</name>
</gene>
<dbReference type="Pfam" id="PF11741">
    <property type="entry name" value="AMIN"/>
    <property type="match status" value="1"/>
</dbReference>
<dbReference type="PANTHER" id="PTHR30404">
    <property type="entry name" value="N-ACETYLMURAMOYL-L-ALANINE AMIDASE"/>
    <property type="match status" value="1"/>
</dbReference>
<sequence>MRRSSRKPHRSLPTLGCLAVSLIAALALWQPLQAQEATPANSPANAVVSAPADAQALSGEAAGQVTGVRVSSTPDRARLIVDLSRTTEFAIATLADPERIAIDVRMGGVNVPDLPEVAGEGLVRGFEISQLDVDRVRTLLSLSGPAQVQQAYVLDAVADQPARLVVDIIPDTPAAFATRAAAHLAASQAVLAAETGPEPVLALGEPSTEPGAAVPVAVPSSDVRPLVIIDPGHGGIDNGATAPSGVHEKAIVLGYAKQLRDLLVDSGRFDVALTREDDIYLRLEERVAIARQNKADLFISLHADSFQQPEIRGASVYTRDERATDVLDRVLAESENKRDIIAGFAMPEMTPQVVDILVDLMRREMRRQSYVAAQAIVHQLEPSVTLRRFPVRQADFFVLQAPDVPSVLVELGFLSNADDIQNLLTDGWRDRVVDALARGIAHYFDELETGADATVASQQR</sequence>
<dbReference type="Gene3D" id="3.40.630.40">
    <property type="entry name" value="Zn-dependent exopeptidases"/>
    <property type="match status" value="1"/>
</dbReference>
<proteinExistence type="predicted"/>
<feature type="domain" description="MurNAc-LAA" evidence="5">
    <location>
        <begin position="287"/>
        <end position="441"/>
    </location>
</feature>
<evidence type="ECO:0000256" key="1">
    <source>
        <dbReference type="ARBA" id="ARBA00001561"/>
    </source>
</evidence>
<dbReference type="SMART" id="SM00646">
    <property type="entry name" value="Ami_3"/>
    <property type="match status" value="1"/>
</dbReference>
<evidence type="ECO:0000259" key="5">
    <source>
        <dbReference type="SMART" id="SM00646"/>
    </source>
</evidence>
<keyword evidence="7" id="KW-1185">Reference proteome</keyword>
<dbReference type="InterPro" id="IPR021731">
    <property type="entry name" value="AMIN_dom"/>
</dbReference>
<dbReference type="Proteomes" id="UP000183447">
    <property type="component" value="Unassembled WGS sequence"/>
</dbReference>
<dbReference type="GO" id="GO:0009253">
    <property type="term" value="P:peptidoglycan catabolic process"/>
    <property type="evidence" value="ECO:0007669"/>
    <property type="project" value="InterPro"/>
</dbReference>
<organism evidence="6 7">
    <name type="scientific">Devosia enhydra</name>
    <dbReference type="NCBI Taxonomy" id="665118"/>
    <lineage>
        <taxon>Bacteria</taxon>
        <taxon>Pseudomonadati</taxon>
        <taxon>Pseudomonadota</taxon>
        <taxon>Alphaproteobacteria</taxon>
        <taxon>Hyphomicrobiales</taxon>
        <taxon>Devosiaceae</taxon>
        <taxon>Devosia</taxon>
    </lineage>
</organism>
<name>A0A1K2HX04_9HYPH</name>
<dbReference type="Pfam" id="PF01520">
    <property type="entry name" value="Amidase_3"/>
    <property type="match status" value="1"/>
</dbReference>
<dbReference type="InterPro" id="IPR050695">
    <property type="entry name" value="N-acetylmuramoyl_amidase_3"/>
</dbReference>
<feature type="chain" id="PRO_5013040945" description="N-acetylmuramoyl-L-alanine amidase" evidence="4">
    <location>
        <begin position="35"/>
        <end position="460"/>
    </location>
</feature>
<dbReference type="AlphaFoldDB" id="A0A1K2HX04"/>
<accession>A0A1K2HX04</accession>
<dbReference type="CDD" id="cd02696">
    <property type="entry name" value="MurNAc-LAA"/>
    <property type="match status" value="1"/>
</dbReference>
<dbReference type="EC" id="3.5.1.28" evidence="2"/>
<evidence type="ECO:0000256" key="3">
    <source>
        <dbReference type="ARBA" id="ARBA00022801"/>
    </source>
</evidence>
<evidence type="ECO:0000256" key="2">
    <source>
        <dbReference type="ARBA" id="ARBA00011901"/>
    </source>
</evidence>
<evidence type="ECO:0000256" key="4">
    <source>
        <dbReference type="SAM" id="SignalP"/>
    </source>
</evidence>
<dbReference type="InterPro" id="IPR002508">
    <property type="entry name" value="MurNAc-LAA_cat"/>
</dbReference>
<evidence type="ECO:0000313" key="6">
    <source>
        <dbReference type="EMBL" id="SFZ82701.1"/>
    </source>
</evidence>
<keyword evidence="4" id="KW-0732">Signal</keyword>
<dbReference type="EMBL" id="FPKU01000001">
    <property type="protein sequence ID" value="SFZ82701.1"/>
    <property type="molecule type" value="Genomic_DNA"/>
</dbReference>
<dbReference type="SUPFAM" id="SSF53187">
    <property type="entry name" value="Zn-dependent exopeptidases"/>
    <property type="match status" value="1"/>
</dbReference>